<organism evidence="2 3">
    <name type="scientific">Triticum urartu</name>
    <name type="common">Red wild einkorn</name>
    <name type="synonym">Crithodium urartu</name>
    <dbReference type="NCBI Taxonomy" id="4572"/>
    <lineage>
        <taxon>Eukaryota</taxon>
        <taxon>Viridiplantae</taxon>
        <taxon>Streptophyta</taxon>
        <taxon>Embryophyta</taxon>
        <taxon>Tracheophyta</taxon>
        <taxon>Spermatophyta</taxon>
        <taxon>Magnoliopsida</taxon>
        <taxon>Liliopsida</taxon>
        <taxon>Poales</taxon>
        <taxon>Poaceae</taxon>
        <taxon>BOP clade</taxon>
        <taxon>Pooideae</taxon>
        <taxon>Triticodae</taxon>
        <taxon>Triticeae</taxon>
        <taxon>Triticinae</taxon>
        <taxon>Triticum</taxon>
    </lineage>
</organism>
<dbReference type="Gramene" id="TuG1812G0700000534.01.T01">
    <property type="protein sequence ID" value="TuG1812G0700000534.01.T01"/>
    <property type="gene ID" value="TuG1812G0700000534.01"/>
</dbReference>
<proteinExistence type="predicted"/>
<sequence>MKLDSETRTSRNSRLSACRRGQLVPELGDGGLDDGVGGHRGVDDGDPLRRVDLKQVELAPHQARRHEVAPFRRPALDPPGDHLRRRL</sequence>
<reference evidence="3" key="1">
    <citation type="journal article" date="2013" name="Nature">
        <title>Draft genome of the wheat A-genome progenitor Triticum urartu.</title>
        <authorList>
            <person name="Ling H.Q."/>
            <person name="Zhao S."/>
            <person name="Liu D."/>
            <person name="Wang J."/>
            <person name="Sun H."/>
            <person name="Zhang C."/>
            <person name="Fan H."/>
            <person name="Li D."/>
            <person name="Dong L."/>
            <person name="Tao Y."/>
            <person name="Gao C."/>
            <person name="Wu H."/>
            <person name="Li Y."/>
            <person name="Cui Y."/>
            <person name="Guo X."/>
            <person name="Zheng S."/>
            <person name="Wang B."/>
            <person name="Yu K."/>
            <person name="Liang Q."/>
            <person name="Yang W."/>
            <person name="Lou X."/>
            <person name="Chen J."/>
            <person name="Feng M."/>
            <person name="Jian J."/>
            <person name="Zhang X."/>
            <person name="Luo G."/>
            <person name="Jiang Y."/>
            <person name="Liu J."/>
            <person name="Wang Z."/>
            <person name="Sha Y."/>
            <person name="Zhang B."/>
            <person name="Wu H."/>
            <person name="Tang D."/>
            <person name="Shen Q."/>
            <person name="Xue P."/>
            <person name="Zou S."/>
            <person name="Wang X."/>
            <person name="Liu X."/>
            <person name="Wang F."/>
            <person name="Yang Y."/>
            <person name="An X."/>
            <person name="Dong Z."/>
            <person name="Zhang K."/>
            <person name="Zhang X."/>
            <person name="Luo M.C."/>
            <person name="Dvorak J."/>
            <person name="Tong Y."/>
            <person name="Wang J."/>
            <person name="Yang H."/>
            <person name="Li Z."/>
            <person name="Wang D."/>
            <person name="Zhang A."/>
            <person name="Wang J."/>
        </authorList>
    </citation>
    <scope>NUCLEOTIDE SEQUENCE</scope>
    <source>
        <strain evidence="3">cv. G1812</strain>
    </source>
</reference>
<evidence type="ECO:0000313" key="2">
    <source>
        <dbReference type="EnsemblPlants" id="TuG1812G0700000534.01.T01"/>
    </source>
</evidence>
<evidence type="ECO:0000313" key="3">
    <source>
        <dbReference type="Proteomes" id="UP000015106"/>
    </source>
</evidence>
<name>A0A8R7UZT3_TRIUA</name>
<feature type="region of interest" description="Disordered" evidence="1">
    <location>
        <begin position="1"/>
        <end position="47"/>
    </location>
</feature>
<dbReference type="EnsemblPlants" id="TuG1812G0700000534.01.T01">
    <property type="protein sequence ID" value="TuG1812G0700000534.01.T01"/>
    <property type="gene ID" value="TuG1812G0700000534.01"/>
</dbReference>
<reference evidence="2" key="2">
    <citation type="submission" date="2018-03" db="EMBL/GenBank/DDBJ databases">
        <title>The Triticum urartu genome reveals the dynamic nature of wheat genome evolution.</title>
        <authorList>
            <person name="Ling H."/>
            <person name="Ma B."/>
            <person name="Shi X."/>
            <person name="Liu H."/>
            <person name="Dong L."/>
            <person name="Sun H."/>
            <person name="Cao Y."/>
            <person name="Gao Q."/>
            <person name="Zheng S."/>
            <person name="Li Y."/>
            <person name="Yu Y."/>
            <person name="Du H."/>
            <person name="Qi M."/>
            <person name="Li Y."/>
            <person name="Yu H."/>
            <person name="Cui Y."/>
            <person name="Wang N."/>
            <person name="Chen C."/>
            <person name="Wu H."/>
            <person name="Zhao Y."/>
            <person name="Zhang J."/>
            <person name="Li Y."/>
            <person name="Zhou W."/>
            <person name="Zhang B."/>
            <person name="Hu W."/>
            <person name="Eijk M."/>
            <person name="Tang J."/>
            <person name="Witsenboer H."/>
            <person name="Zhao S."/>
            <person name="Li Z."/>
            <person name="Zhang A."/>
            <person name="Wang D."/>
            <person name="Liang C."/>
        </authorList>
    </citation>
    <scope>NUCLEOTIDE SEQUENCE [LARGE SCALE GENOMIC DNA]</scope>
    <source>
        <strain evidence="2">cv. G1812</strain>
    </source>
</reference>
<keyword evidence="3" id="KW-1185">Reference proteome</keyword>
<feature type="region of interest" description="Disordered" evidence="1">
    <location>
        <begin position="60"/>
        <end position="87"/>
    </location>
</feature>
<reference evidence="2" key="3">
    <citation type="submission" date="2022-06" db="UniProtKB">
        <authorList>
            <consortium name="EnsemblPlants"/>
        </authorList>
    </citation>
    <scope>IDENTIFICATION</scope>
</reference>
<accession>A0A8R7UZT3</accession>
<protein>
    <submittedName>
        <fullName evidence="2">Uncharacterized protein</fullName>
    </submittedName>
</protein>
<feature type="compositionally biased region" description="Basic and acidic residues" evidence="1">
    <location>
        <begin position="36"/>
        <end position="47"/>
    </location>
</feature>
<dbReference type="AlphaFoldDB" id="A0A8R7UZT3"/>
<dbReference type="Proteomes" id="UP000015106">
    <property type="component" value="Chromosome 7"/>
</dbReference>
<evidence type="ECO:0000256" key="1">
    <source>
        <dbReference type="SAM" id="MobiDB-lite"/>
    </source>
</evidence>